<comment type="caution">
    <text evidence="1">The sequence shown here is derived from an EMBL/GenBank/DDBJ whole genome shotgun (WGS) entry which is preliminary data.</text>
</comment>
<dbReference type="Proteomes" id="UP000570361">
    <property type="component" value="Unassembled WGS sequence"/>
</dbReference>
<dbReference type="InterPro" id="IPR036397">
    <property type="entry name" value="RNaseH_sf"/>
</dbReference>
<dbReference type="EMBL" id="JACHXK010000007">
    <property type="protein sequence ID" value="MBB3111351.1"/>
    <property type="molecule type" value="Genomic_DNA"/>
</dbReference>
<dbReference type="RefSeq" id="WP_183601239.1">
    <property type="nucleotide sequence ID" value="NZ_JACHXK010000007.1"/>
</dbReference>
<sequence length="174" mass="19421">MELTKDPIIEKALASPSLRQTLLNKGTMFLYCDYAGFASRNVYGAACCVVYNRTVSVTATPLPLKQDQGSIYGEMSAVDLSLRTLAAALSKHQPKIAVIYTDCSRIARLLTQDRFAHPHDEQARDQLLASLAELHRLFPHLDVQIKYMSKHKRNNSFHRLAHNAAREAALISLA</sequence>
<organism evidence="1 2">
    <name type="scientific">Paenibacillus phyllosphaerae</name>
    <dbReference type="NCBI Taxonomy" id="274593"/>
    <lineage>
        <taxon>Bacteria</taxon>
        <taxon>Bacillati</taxon>
        <taxon>Bacillota</taxon>
        <taxon>Bacilli</taxon>
        <taxon>Bacillales</taxon>
        <taxon>Paenibacillaceae</taxon>
        <taxon>Paenibacillus</taxon>
    </lineage>
</organism>
<dbReference type="GO" id="GO:0003676">
    <property type="term" value="F:nucleic acid binding"/>
    <property type="evidence" value="ECO:0007669"/>
    <property type="project" value="InterPro"/>
</dbReference>
<keyword evidence="2" id="KW-1185">Reference proteome</keyword>
<protein>
    <recommendedName>
        <fullName evidence="3">RNase H type-1 domain-containing protein</fullName>
    </recommendedName>
</protein>
<accession>A0A7W5B0B7</accession>
<evidence type="ECO:0008006" key="3">
    <source>
        <dbReference type="Google" id="ProtNLM"/>
    </source>
</evidence>
<proteinExistence type="predicted"/>
<evidence type="ECO:0000313" key="1">
    <source>
        <dbReference type="EMBL" id="MBB3111351.1"/>
    </source>
</evidence>
<gene>
    <name evidence="1" type="ORF">FHS18_003419</name>
</gene>
<name>A0A7W5B0B7_9BACL</name>
<dbReference type="Gene3D" id="3.30.420.10">
    <property type="entry name" value="Ribonuclease H-like superfamily/Ribonuclease H"/>
    <property type="match status" value="1"/>
</dbReference>
<evidence type="ECO:0000313" key="2">
    <source>
        <dbReference type="Proteomes" id="UP000570361"/>
    </source>
</evidence>
<dbReference type="SUPFAM" id="SSF53098">
    <property type="entry name" value="Ribonuclease H-like"/>
    <property type="match status" value="1"/>
</dbReference>
<dbReference type="InterPro" id="IPR012337">
    <property type="entry name" value="RNaseH-like_sf"/>
</dbReference>
<reference evidence="1 2" key="1">
    <citation type="submission" date="2020-08" db="EMBL/GenBank/DDBJ databases">
        <title>Genomic Encyclopedia of Type Strains, Phase III (KMG-III): the genomes of soil and plant-associated and newly described type strains.</title>
        <authorList>
            <person name="Whitman W."/>
        </authorList>
    </citation>
    <scope>NUCLEOTIDE SEQUENCE [LARGE SCALE GENOMIC DNA]</scope>
    <source>
        <strain evidence="1 2">CECT 5862</strain>
    </source>
</reference>
<dbReference type="AlphaFoldDB" id="A0A7W5B0B7"/>